<dbReference type="Proteomes" id="UP000050326">
    <property type="component" value="Unassembled WGS sequence"/>
</dbReference>
<evidence type="ECO:0000259" key="1">
    <source>
        <dbReference type="Pfam" id="PF09860"/>
    </source>
</evidence>
<reference evidence="2 3" key="1">
    <citation type="submission" date="2015-09" db="EMBL/GenBank/DDBJ databases">
        <title>Genome sequence of Oxobacter pfennigii DSM 3222.</title>
        <authorList>
            <person name="Poehlein A."/>
            <person name="Bengelsdorf F.R."/>
            <person name="Schiel-Bengelsdorf B."/>
            <person name="Duerre P."/>
            <person name="Daniel R."/>
        </authorList>
    </citation>
    <scope>NUCLEOTIDE SEQUENCE [LARGE SCALE GENOMIC DNA]</scope>
    <source>
        <strain evidence="2 3">DSM 3222</strain>
    </source>
</reference>
<dbReference type="OrthoDB" id="9789954at2"/>
<proteinExistence type="predicted"/>
<dbReference type="InterPro" id="IPR036388">
    <property type="entry name" value="WH-like_DNA-bd_sf"/>
</dbReference>
<keyword evidence="3" id="KW-1185">Reference proteome</keyword>
<accession>A0A0P8YYD4</accession>
<dbReference type="STRING" id="36849.OXPF_18590"/>
<dbReference type="EMBL" id="LKET01000029">
    <property type="protein sequence ID" value="KPU44773.1"/>
    <property type="molecule type" value="Genomic_DNA"/>
</dbReference>
<dbReference type="Gene3D" id="3.40.1440.10">
    <property type="entry name" value="GIY-YIG endonuclease"/>
    <property type="match status" value="1"/>
</dbReference>
<name>A0A0P8YYD4_9CLOT</name>
<gene>
    <name evidence="2" type="ORF">OXPF_18590</name>
</gene>
<dbReference type="SUPFAM" id="SSF82771">
    <property type="entry name" value="GIY-YIG endonuclease"/>
    <property type="match status" value="1"/>
</dbReference>
<dbReference type="RefSeq" id="WP_054874903.1">
    <property type="nucleotide sequence ID" value="NZ_LKET01000029.1"/>
</dbReference>
<dbReference type="InterPro" id="IPR018656">
    <property type="entry name" value="DUF2087"/>
</dbReference>
<dbReference type="InterPro" id="IPR035901">
    <property type="entry name" value="GIY-YIG_endonuc_sf"/>
</dbReference>
<dbReference type="PATRIC" id="fig|36849.3.peg.1957"/>
<dbReference type="Pfam" id="PF09860">
    <property type="entry name" value="DUF2087"/>
    <property type="match status" value="1"/>
</dbReference>
<organism evidence="2 3">
    <name type="scientific">Oxobacter pfennigii</name>
    <dbReference type="NCBI Taxonomy" id="36849"/>
    <lineage>
        <taxon>Bacteria</taxon>
        <taxon>Bacillati</taxon>
        <taxon>Bacillota</taxon>
        <taxon>Clostridia</taxon>
        <taxon>Eubacteriales</taxon>
        <taxon>Clostridiaceae</taxon>
        <taxon>Oxobacter</taxon>
    </lineage>
</organism>
<dbReference type="Gene3D" id="1.10.10.10">
    <property type="entry name" value="Winged helix-like DNA-binding domain superfamily/Winged helix DNA-binding domain"/>
    <property type="match status" value="1"/>
</dbReference>
<evidence type="ECO:0000313" key="2">
    <source>
        <dbReference type="EMBL" id="KPU44773.1"/>
    </source>
</evidence>
<dbReference type="AlphaFoldDB" id="A0A0P8YYD4"/>
<protein>
    <recommendedName>
        <fullName evidence="1">DUF2087 domain-containing protein</fullName>
    </recommendedName>
</protein>
<evidence type="ECO:0000313" key="3">
    <source>
        <dbReference type="Proteomes" id="UP000050326"/>
    </source>
</evidence>
<comment type="caution">
    <text evidence="2">The sequence shown here is derived from an EMBL/GenBank/DDBJ whole genome shotgun (WGS) entry which is preliminary data.</text>
</comment>
<feature type="domain" description="DUF2087" evidence="1">
    <location>
        <begin position="181"/>
        <end position="250"/>
    </location>
</feature>
<dbReference type="CDD" id="cd10451">
    <property type="entry name" value="GIY-YIG_LuxR_like"/>
    <property type="match status" value="1"/>
</dbReference>
<sequence>MEISEQFWNASLNEMKRGFIEEQESFLCLLCGKKIEKGIIYPAGNALYEAGKFMIKHIEDEHGSVFEYLSSLDKKLTGLSEHQRTLINLFYQGKTDKEVQKEMGIGSPSTIRNHRFALRERERQSKIFLVMMELLKEKDKNPASLIKPHMAATMVDDRYNVTGDENERLIKKYFPQGINGKLKTFSMQEKHKIIVLRQIIKRFDKSTVYNEKELNEILKEIYEYDYVALRRYLIEYGFMDRKKDCSEYWVKDSNTGENKPEKKDEKVISGVYQIRNTKNQKIFITSGRNLSKLNGIKFELNVGSYRNKELQDDWNRYGEDAFAFEILESFEEDGEIKGLMSKIKDLEKQWIQRLQPFNEKGYNKE</sequence>